<dbReference type="Gene3D" id="3.30.1460.50">
    <property type="match status" value="1"/>
</dbReference>
<evidence type="ECO:0000256" key="1">
    <source>
        <dbReference type="ARBA" id="ARBA00004496"/>
    </source>
</evidence>
<dbReference type="Pfam" id="PF03987">
    <property type="entry name" value="Autophagy_act_C"/>
    <property type="match status" value="1"/>
</dbReference>
<dbReference type="GO" id="GO:0000045">
    <property type="term" value="P:autophagosome assembly"/>
    <property type="evidence" value="ECO:0007669"/>
    <property type="project" value="TreeGrafter"/>
</dbReference>
<keyword evidence="6" id="KW-0833">Ubl conjugation pathway</keyword>
<dbReference type="OMA" id="HCPTWSW"/>
<proteinExistence type="inferred from homology"/>
<evidence type="ECO:0000256" key="3">
    <source>
        <dbReference type="ARBA" id="ARBA00017573"/>
    </source>
</evidence>
<accession>A0A915KKB6</accession>
<evidence type="ECO:0000313" key="11">
    <source>
        <dbReference type="WBParaSite" id="nRc.2.0.1.t38289-RA"/>
    </source>
</evidence>
<dbReference type="WBParaSite" id="nRc.2.0.1.t38289-RA">
    <property type="protein sequence ID" value="nRc.2.0.1.t38289-RA"/>
    <property type="gene ID" value="nRc.2.0.1.g38289"/>
</dbReference>
<dbReference type="FunFam" id="3.30.1460.50:FF:000003">
    <property type="entry name" value="Autophagy-related protein 3"/>
    <property type="match status" value="1"/>
</dbReference>
<organism evidence="10 11">
    <name type="scientific">Romanomermis culicivorax</name>
    <name type="common">Nematode worm</name>
    <dbReference type="NCBI Taxonomy" id="13658"/>
    <lineage>
        <taxon>Eukaryota</taxon>
        <taxon>Metazoa</taxon>
        <taxon>Ecdysozoa</taxon>
        <taxon>Nematoda</taxon>
        <taxon>Enoplea</taxon>
        <taxon>Dorylaimia</taxon>
        <taxon>Mermithida</taxon>
        <taxon>Mermithoidea</taxon>
        <taxon>Mermithidae</taxon>
        <taxon>Romanomermis</taxon>
    </lineage>
</organism>
<keyword evidence="7" id="KW-0653">Protein transport</keyword>
<evidence type="ECO:0000256" key="2">
    <source>
        <dbReference type="ARBA" id="ARBA00007683"/>
    </source>
</evidence>
<comment type="similarity">
    <text evidence="2">Belongs to the ATG3 family.</text>
</comment>
<dbReference type="PANTHER" id="PTHR12866:SF2">
    <property type="entry name" value="UBIQUITIN-LIKE-CONJUGATING ENZYME ATG3"/>
    <property type="match status" value="1"/>
</dbReference>
<dbReference type="GO" id="GO:0015031">
    <property type="term" value="P:protein transport"/>
    <property type="evidence" value="ECO:0007669"/>
    <property type="project" value="UniProtKB-KW"/>
</dbReference>
<evidence type="ECO:0000256" key="7">
    <source>
        <dbReference type="ARBA" id="ARBA00022927"/>
    </source>
</evidence>
<comment type="subcellular location">
    <subcellularLocation>
        <location evidence="1">Cytoplasm</location>
    </subcellularLocation>
</comment>
<reference evidence="11" key="1">
    <citation type="submission" date="2022-11" db="UniProtKB">
        <authorList>
            <consortium name="WormBaseParasite"/>
        </authorList>
    </citation>
    <scope>IDENTIFICATION</scope>
</reference>
<dbReference type="InterPro" id="IPR007135">
    <property type="entry name" value="Atg3/Atg10"/>
</dbReference>
<dbReference type="GO" id="GO:0061723">
    <property type="term" value="P:glycophagy"/>
    <property type="evidence" value="ECO:0007669"/>
    <property type="project" value="TreeGrafter"/>
</dbReference>
<evidence type="ECO:0000256" key="8">
    <source>
        <dbReference type="ARBA" id="ARBA00023006"/>
    </source>
</evidence>
<evidence type="ECO:0000313" key="10">
    <source>
        <dbReference type="Proteomes" id="UP000887565"/>
    </source>
</evidence>
<dbReference type="GO" id="GO:0044804">
    <property type="term" value="P:nucleophagy"/>
    <property type="evidence" value="ECO:0007669"/>
    <property type="project" value="TreeGrafter"/>
</dbReference>
<dbReference type="Proteomes" id="UP000887565">
    <property type="component" value="Unplaced"/>
</dbReference>
<dbReference type="GO" id="GO:0005829">
    <property type="term" value="C:cytosol"/>
    <property type="evidence" value="ECO:0007669"/>
    <property type="project" value="TreeGrafter"/>
</dbReference>
<keyword evidence="8" id="KW-0072">Autophagy</keyword>
<keyword evidence="10" id="KW-1185">Reference proteome</keyword>
<name>A0A915KKB6_ROMCU</name>
<protein>
    <recommendedName>
        <fullName evidence="3">Ubiquitin-like-conjugating enzyme ATG3</fullName>
    </recommendedName>
    <alternativeName>
        <fullName evidence="9">Autophagy-related protein 3</fullName>
    </alternativeName>
</protein>
<keyword evidence="4" id="KW-0813">Transport</keyword>
<dbReference type="GO" id="GO:0000422">
    <property type="term" value="P:autophagy of mitochondrion"/>
    <property type="evidence" value="ECO:0007669"/>
    <property type="project" value="TreeGrafter"/>
</dbReference>
<keyword evidence="5" id="KW-0963">Cytoplasm</keyword>
<evidence type="ECO:0000256" key="6">
    <source>
        <dbReference type="ARBA" id="ARBA00022786"/>
    </source>
</evidence>
<dbReference type="PANTHER" id="PTHR12866">
    <property type="entry name" value="UBIQUITIN-LIKE-CONJUGATING ENZYME ATG3"/>
    <property type="match status" value="1"/>
</dbReference>
<evidence type="ECO:0000256" key="5">
    <source>
        <dbReference type="ARBA" id="ARBA00022490"/>
    </source>
</evidence>
<dbReference type="GO" id="GO:0000407">
    <property type="term" value="C:phagophore assembly site"/>
    <property type="evidence" value="ECO:0007669"/>
    <property type="project" value="TreeGrafter"/>
</dbReference>
<sequence length="298" mass="34671">MDDLINTVKSQALNVAEYFTPVLKESKFKEQGILTPEEFVLAGDHLVLHCPTWSWYSGDESRTKPYLPKEKQMLITKNVPCYRRFKQIDNVISHEKVLDGDDVDSGWVDTHFYAPENSEKVKDMGPEQEKKLNESADDNEIEEAVDMEAFMEQNIIDDDPNLAPLSHPIVVESAQDEILKTRTYDLNITYDNYYRTPRMWLSGYDEHRRPLTVEQMYDDFSSDHTKKTITMENHPHLRCPPMASIHPCRHADVMKRIIDELADNGRELGVHQYLIVFLKFLQAVIPTIEYDYTKNVSL</sequence>
<evidence type="ECO:0000256" key="9">
    <source>
        <dbReference type="ARBA" id="ARBA00034553"/>
    </source>
</evidence>
<dbReference type="AlphaFoldDB" id="A0A915KKB6"/>
<evidence type="ECO:0000256" key="4">
    <source>
        <dbReference type="ARBA" id="ARBA00022448"/>
    </source>
</evidence>
<dbReference type="GO" id="GO:0019776">
    <property type="term" value="F:Atg8-family ligase activity"/>
    <property type="evidence" value="ECO:0007669"/>
    <property type="project" value="TreeGrafter"/>
</dbReference>